<accession>A0A1R3WXT3</accession>
<dbReference type="STRING" id="1317125.SAMN05444128_1090"/>
<dbReference type="AlphaFoldDB" id="A0A1R3WXT3"/>
<gene>
    <name evidence="2" type="ORF">SAMN05444128_1090</name>
</gene>
<name>A0A1R3WXT3_9BACT</name>
<proteinExistence type="predicted"/>
<dbReference type="EMBL" id="FTPP01000001">
    <property type="protein sequence ID" value="SIT82265.1"/>
    <property type="molecule type" value="Genomic_DNA"/>
</dbReference>
<protein>
    <recommendedName>
        <fullName evidence="4">Transcription elongation factor, GreA/GreB family</fullName>
    </recommendedName>
</protein>
<keyword evidence="3" id="KW-1185">Reference proteome</keyword>
<feature type="coiled-coil region" evidence="1">
    <location>
        <begin position="33"/>
        <end position="60"/>
    </location>
</feature>
<dbReference type="Proteomes" id="UP000187181">
    <property type="component" value="Unassembled WGS sequence"/>
</dbReference>
<evidence type="ECO:0008006" key="4">
    <source>
        <dbReference type="Google" id="ProtNLM"/>
    </source>
</evidence>
<keyword evidence="1" id="KW-0175">Coiled coil</keyword>
<evidence type="ECO:0000313" key="3">
    <source>
        <dbReference type="Proteomes" id="UP000187181"/>
    </source>
</evidence>
<sequence>MPLKIDRLTDNLYTMMTLTQELELKKKLLQESTKLLSTQIQAAKEAMDEAQESANEHHGAIEDKFESFREACQIQRDMYARQLDELITTMGVLKRVNSTKENKEVSFGAVVMTELQNYFIGVSLGEIKVDGESFYAISGLSPLYKAMEGKTSGESFVFRDKTYQVLQVF</sequence>
<reference evidence="3" key="1">
    <citation type="submission" date="2017-01" db="EMBL/GenBank/DDBJ databases">
        <authorList>
            <person name="Varghese N."/>
            <person name="Submissions S."/>
        </authorList>
    </citation>
    <scope>NUCLEOTIDE SEQUENCE [LARGE SCALE GENOMIC DNA]</scope>
    <source>
        <strain evidence="3">LP100</strain>
    </source>
</reference>
<evidence type="ECO:0000313" key="2">
    <source>
        <dbReference type="EMBL" id="SIT82265.1"/>
    </source>
</evidence>
<organism evidence="2 3">
    <name type="scientific">Pontibacter indicus</name>
    <dbReference type="NCBI Taxonomy" id="1317125"/>
    <lineage>
        <taxon>Bacteria</taxon>
        <taxon>Pseudomonadati</taxon>
        <taxon>Bacteroidota</taxon>
        <taxon>Cytophagia</taxon>
        <taxon>Cytophagales</taxon>
        <taxon>Hymenobacteraceae</taxon>
        <taxon>Pontibacter</taxon>
    </lineage>
</organism>
<evidence type="ECO:0000256" key="1">
    <source>
        <dbReference type="SAM" id="Coils"/>
    </source>
</evidence>